<dbReference type="Pfam" id="PF00098">
    <property type="entry name" value="zf-CCHC"/>
    <property type="match status" value="1"/>
</dbReference>
<dbReference type="InterPro" id="IPR001878">
    <property type="entry name" value="Znf_CCHC"/>
</dbReference>
<organism evidence="3 4">
    <name type="scientific">Erysiphe pulchra</name>
    <dbReference type="NCBI Taxonomy" id="225359"/>
    <lineage>
        <taxon>Eukaryota</taxon>
        <taxon>Fungi</taxon>
        <taxon>Dikarya</taxon>
        <taxon>Ascomycota</taxon>
        <taxon>Pezizomycotina</taxon>
        <taxon>Leotiomycetes</taxon>
        <taxon>Erysiphales</taxon>
        <taxon>Erysiphaceae</taxon>
        <taxon>Erysiphe</taxon>
    </lineage>
</organism>
<keyword evidence="1" id="KW-0479">Metal-binding</keyword>
<feature type="non-terminal residue" evidence="3">
    <location>
        <position position="1"/>
    </location>
</feature>
<dbReference type="GO" id="GO:0003676">
    <property type="term" value="F:nucleic acid binding"/>
    <property type="evidence" value="ECO:0007669"/>
    <property type="project" value="InterPro"/>
</dbReference>
<name>A0A2S4PHV6_9PEZI</name>
<dbReference type="Pfam" id="PF22936">
    <property type="entry name" value="Pol_BBD"/>
    <property type="match status" value="1"/>
</dbReference>
<dbReference type="EMBL" id="PEDP01010542">
    <property type="protein sequence ID" value="POS81620.1"/>
    <property type="molecule type" value="Genomic_DNA"/>
</dbReference>
<keyword evidence="1" id="KW-0863">Zinc-finger</keyword>
<sequence>RKCYYCGKVGHIKPDCKKKKYDDKNKRSKKSNNSKSEIAGLAWKANTIVAIGKNDWCIDSGATSHMTYDKSIFIEYESYQSTVGTAKAGVSLSVVGRGKVVCPINGVNTIFEGVLHIPELSSNLLSPGKLTSAGLCVNLGAKKVTISRNKRVVAVGPLIGATWVLRACSSQEKAFRVESASQEETLLWHRRLGHPGPEKLSLISQA</sequence>
<dbReference type="InterPro" id="IPR036875">
    <property type="entry name" value="Znf_CCHC_sf"/>
</dbReference>
<dbReference type="InterPro" id="IPR054722">
    <property type="entry name" value="PolX-like_BBD"/>
</dbReference>
<dbReference type="PROSITE" id="PS50158">
    <property type="entry name" value="ZF_CCHC"/>
    <property type="match status" value="1"/>
</dbReference>
<comment type="caution">
    <text evidence="3">The sequence shown here is derived from an EMBL/GenBank/DDBJ whole genome shotgun (WGS) entry which is preliminary data.</text>
</comment>
<dbReference type="GO" id="GO:0008270">
    <property type="term" value="F:zinc ion binding"/>
    <property type="evidence" value="ECO:0007669"/>
    <property type="project" value="UniProtKB-KW"/>
</dbReference>
<evidence type="ECO:0000259" key="2">
    <source>
        <dbReference type="PROSITE" id="PS50158"/>
    </source>
</evidence>
<protein>
    <recommendedName>
        <fullName evidence="2">CCHC-type domain-containing protein</fullName>
    </recommendedName>
</protein>
<dbReference type="SUPFAM" id="SSF57756">
    <property type="entry name" value="Retrovirus zinc finger-like domains"/>
    <property type="match status" value="1"/>
</dbReference>
<feature type="domain" description="CCHC-type" evidence="2">
    <location>
        <begin position="1"/>
        <end position="18"/>
    </location>
</feature>
<keyword evidence="1" id="KW-0862">Zinc</keyword>
<proteinExistence type="predicted"/>
<evidence type="ECO:0000256" key="1">
    <source>
        <dbReference type="PROSITE-ProRule" id="PRU00047"/>
    </source>
</evidence>
<evidence type="ECO:0000313" key="3">
    <source>
        <dbReference type="EMBL" id="POS81620.1"/>
    </source>
</evidence>
<dbReference type="SMART" id="SM00343">
    <property type="entry name" value="ZnF_C2HC"/>
    <property type="match status" value="1"/>
</dbReference>
<accession>A0A2S4PHV6</accession>
<dbReference type="Gene3D" id="4.10.60.10">
    <property type="entry name" value="Zinc finger, CCHC-type"/>
    <property type="match status" value="1"/>
</dbReference>
<dbReference type="PANTHER" id="PTHR47592:SF27">
    <property type="entry name" value="OS08G0421700 PROTEIN"/>
    <property type="match status" value="1"/>
</dbReference>
<dbReference type="OrthoDB" id="1751483at2759"/>
<dbReference type="STRING" id="225359.A0A2S4PHV6"/>
<gene>
    <name evidence="3" type="ORF">EPUL_006744</name>
</gene>
<dbReference type="PANTHER" id="PTHR47592">
    <property type="entry name" value="PBF68 PROTEIN"/>
    <property type="match status" value="1"/>
</dbReference>
<feature type="non-terminal residue" evidence="3">
    <location>
        <position position="206"/>
    </location>
</feature>
<dbReference type="Proteomes" id="UP000237438">
    <property type="component" value="Unassembled WGS sequence"/>
</dbReference>
<evidence type="ECO:0000313" key="4">
    <source>
        <dbReference type="Proteomes" id="UP000237438"/>
    </source>
</evidence>
<dbReference type="AlphaFoldDB" id="A0A2S4PHV6"/>
<reference evidence="3 4" key="1">
    <citation type="submission" date="2017-10" db="EMBL/GenBank/DDBJ databases">
        <title>Development of genomic resources for the powdery mildew, Erysiphe pulchra.</title>
        <authorList>
            <person name="Wadl P.A."/>
            <person name="Mack B.M."/>
            <person name="Moore G."/>
            <person name="Beltz S.B."/>
        </authorList>
    </citation>
    <scope>NUCLEOTIDE SEQUENCE [LARGE SCALE GENOMIC DNA]</scope>
    <source>
        <strain evidence="3">Cflorida</strain>
    </source>
</reference>
<keyword evidence="4" id="KW-1185">Reference proteome</keyword>